<dbReference type="SUPFAM" id="SSF54506">
    <property type="entry name" value="Diaminopimelate epimerase-like"/>
    <property type="match status" value="2"/>
</dbReference>
<evidence type="ECO:0000256" key="3">
    <source>
        <dbReference type="HAMAP-Rule" id="MF_00197"/>
    </source>
</evidence>
<evidence type="ECO:0000256" key="2">
    <source>
        <dbReference type="ARBA" id="ARBA00023235"/>
    </source>
</evidence>
<dbReference type="GO" id="GO:0009089">
    <property type="term" value="P:lysine biosynthetic process via diaminopimelate"/>
    <property type="evidence" value="ECO:0007669"/>
    <property type="project" value="UniProtKB-UniRule"/>
</dbReference>
<comment type="subcellular location">
    <subcellularLocation>
        <location evidence="3">Cytoplasm</location>
    </subcellularLocation>
</comment>
<evidence type="ECO:0000313" key="6">
    <source>
        <dbReference type="Proteomes" id="UP000251995"/>
    </source>
</evidence>
<keyword evidence="3" id="KW-0457">Lysine biosynthesis</keyword>
<feature type="binding site" evidence="3">
    <location>
        <position position="190"/>
    </location>
    <ligand>
        <name>substrate</name>
    </ligand>
</feature>
<keyword evidence="6" id="KW-1185">Reference proteome</keyword>
<gene>
    <name evidence="3 5" type="primary">dapF</name>
    <name evidence="5" type="ORF">JS278_01802</name>
</gene>
<comment type="function">
    <text evidence="3">Catalyzes the stereoinversion of LL-2,6-diaminopimelate (L,L-DAP) to meso-diaminopimelate (meso-DAP), a precursor of L-lysine and an essential component of the bacterial peptidoglycan.</text>
</comment>
<feature type="active site" description="Proton acceptor" evidence="3">
    <location>
        <position position="217"/>
    </location>
</feature>
<dbReference type="EMBL" id="CP025198">
    <property type="protein sequence ID" value="AXE38961.1"/>
    <property type="molecule type" value="Genomic_DNA"/>
</dbReference>
<dbReference type="AlphaFoldDB" id="A0A344UUL3"/>
<dbReference type="Pfam" id="PF01678">
    <property type="entry name" value="DAP_epimerase"/>
    <property type="match status" value="2"/>
</dbReference>
<dbReference type="PANTHER" id="PTHR31689:SF0">
    <property type="entry name" value="DIAMINOPIMELATE EPIMERASE"/>
    <property type="match status" value="1"/>
</dbReference>
<feature type="binding site" evidence="3">
    <location>
        <position position="14"/>
    </location>
    <ligand>
        <name>substrate</name>
    </ligand>
</feature>
<dbReference type="GO" id="GO:0005829">
    <property type="term" value="C:cytosol"/>
    <property type="evidence" value="ECO:0007669"/>
    <property type="project" value="TreeGrafter"/>
</dbReference>
<feature type="binding site" evidence="3">
    <location>
        <position position="155"/>
    </location>
    <ligand>
        <name>substrate</name>
    </ligand>
</feature>
<reference evidence="5 6" key="1">
    <citation type="submission" date="2017-12" db="EMBL/GenBank/DDBJ databases">
        <title>The whole genome sequence of the Acidipropionibacterium virtanenii sp. nov. type strain JS278.</title>
        <authorList>
            <person name="Laine P."/>
            <person name="Deptula P."/>
            <person name="Varmanen P."/>
            <person name="Auvinen P."/>
        </authorList>
    </citation>
    <scope>NUCLEOTIDE SEQUENCE [LARGE SCALE GENOMIC DNA]</scope>
    <source>
        <strain evidence="5 6">JS278</strain>
    </source>
</reference>
<dbReference type="Gene3D" id="3.10.310.10">
    <property type="entry name" value="Diaminopimelate Epimerase, Chain A, domain 1"/>
    <property type="match status" value="2"/>
</dbReference>
<feature type="active site" description="Proton donor" evidence="3">
    <location>
        <position position="82"/>
    </location>
</feature>
<name>A0A344UUL3_9ACTN</name>
<dbReference type="Proteomes" id="UP000251995">
    <property type="component" value="Chromosome"/>
</dbReference>
<evidence type="ECO:0000256" key="1">
    <source>
        <dbReference type="ARBA" id="ARBA00010219"/>
    </source>
</evidence>
<feature type="site" description="Could be important to modulate the pK values of the two catalytic cysteine residues" evidence="3">
    <location>
        <position position="208"/>
    </location>
</feature>
<comment type="pathway">
    <text evidence="3">Amino-acid biosynthesis; L-lysine biosynthesis via DAP pathway; DL-2,6-diaminopimelate from LL-2,6-diaminopimelate: step 1/1.</text>
</comment>
<dbReference type="UniPathway" id="UPA00034">
    <property type="reaction ID" value="UER00025"/>
</dbReference>
<keyword evidence="2 3" id="KW-0413">Isomerase</keyword>
<dbReference type="EC" id="5.1.1.7" evidence="3 4"/>
<dbReference type="OrthoDB" id="9805408at2"/>
<feature type="binding site" evidence="3">
    <location>
        <begin position="208"/>
        <end position="209"/>
    </location>
    <ligand>
        <name>substrate</name>
    </ligand>
</feature>
<dbReference type="KEGG" id="acij:JS278_01802"/>
<dbReference type="InterPro" id="IPR001653">
    <property type="entry name" value="DAP_epimerase_DapF"/>
</dbReference>
<feature type="binding site" evidence="3">
    <location>
        <begin position="83"/>
        <end position="84"/>
    </location>
    <ligand>
        <name>substrate</name>
    </ligand>
</feature>
<comment type="subunit">
    <text evidence="3">Homodimer.</text>
</comment>
<keyword evidence="3" id="KW-0028">Amino-acid biosynthesis</keyword>
<dbReference type="RefSeq" id="WP_114044888.1">
    <property type="nucleotide sequence ID" value="NZ_CP025198.1"/>
</dbReference>
<comment type="similarity">
    <text evidence="1 3">Belongs to the diaminopimelate epimerase family.</text>
</comment>
<feature type="binding site" evidence="3">
    <location>
        <begin position="218"/>
        <end position="219"/>
    </location>
    <ligand>
        <name>substrate</name>
    </ligand>
</feature>
<evidence type="ECO:0000313" key="5">
    <source>
        <dbReference type="EMBL" id="AXE38961.1"/>
    </source>
</evidence>
<dbReference type="NCBIfam" id="TIGR00652">
    <property type="entry name" value="DapF"/>
    <property type="match status" value="1"/>
</dbReference>
<proteinExistence type="inferred from homology"/>
<dbReference type="HAMAP" id="MF_00197">
    <property type="entry name" value="DAP_epimerase"/>
    <property type="match status" value="1"/>
</dbReference>
<organism evidence="5 6">
    <name type="scientific">Acidipropionibacterium virtanenii</name>
    <dbReference type="NCBI Taxonomy" id="2057246"/>
    <lineage>
        <taxon>Bacteria</taxon>
        <taxon>Bacillati</taxon>
        <taxon>Actinomycetota</taxon>
        <taxon>Actinomycetes</taxon>
        <taxon>Propionibacteriales</taxon>
        <taxon>Propionibacteriaceae</taxon>
        <taxon>Acidipropionibacterium</taxon>
    </lineage>
</organism>
<comment type="caution">
    <text evidence="3">Lacks conserved residue(s) required for the propagation of feature annotation.</text>
</comment>
<sequence length="275" mass="29316">MRTTQFSKGQGTGNDFVILRDRSGMLNLSDAQVRWLCDRRLGVGGDGLLRATRAGLIPEWEGDPDLWFMDYRNADASIAEMCGNGLRVFAKFLVDEGLLSRYDAVIATRAGLKHVIVHGDGTVDADIGPASVSGDPVTVRLGERSWPATPVDVGNPHAVVRLDSEEELFGLDLTVSPVWGPPEAFPQGVNVEFVALTGPDRIRMRVHERGVGETLSCGTGTVAAAAAMSRATGYEGPWTVDVPGGTLAVALSAEDSRLTGPAVIQARGEVFVPEF</sequence>
<feature type="binding site" evidence="3">
    <location>
        <position position="73"/>
    </location>
    <ligand>
        <name>substrate</name>
    </ligand>
</feature>
<evidence type="ECO:0000256" key="4">
    <source>
        <dbReference type="NCBIfam" id="TIGR00652"/>
    </source>
</evidence>
<keyword evidence="3" id="KW-0963">Cytoplasm</keyword>
<dbReference type="PANTHER" id="PTHR31689">
    <property type="entry name" value="DIAMINOPIMELATE EPIMERASE, CHLOROPLASTIC"/>
    <property type="match status" value="1"/>
</dbReference>
<comment type="catalytic activity">
    <reaction evidence="3">
        <text>(2S,6S)-2,6-diaminopimelate = meso-2,6-diaminopimelate</text>
        <dbReference type="Rhea" id="RHEA:15393"/>
        <dbReference type="ChEBI" id="CHEBI:57609"/>
        <dbReference type="ChEBI" id="CHEBI:57791"/>
        <dbReference type="EC" id="5.1.1.7"/>
    </reaction>
</comment>
<feature type="site" description="Could be important to modulate the pK values of the two catalytic cysteine residues" evidence="3">
    <location>
        <position position="157"/>
    </location>
</feature>
<dbReference type="GO" id="GO:0008837">
    <property type="term" value="F:diaminopimelate epimerase activity"/>
    <property type="evidence" value="ECO:0007669"/>
    <property type="project" value="UniProtKB-UniRule"/>
</dbReference>
<accession>A0A344UUL3</accession>
<protein>
    <recommendedName>
        <fullName evidence="3 4">Diaminopimelate epimerase</fullName>
        <shortName evidence="3">DAP epimerase</shortName>
        <ecNumber evidence="3 4">5.1.1.7</ecNumber>
    </recommendedName>
    <alternativeName>
        <fullName evidence="3">PLP-independent amino acid racemase</fullName>
    </alternativeName>
</protein>